<feature type="domain" description="Core-binding (CB)" evidence="7">
    <location>
        <begin position="105"/>
        <end position="187"/>
    </location>
</feature>
<dbReference type="InterPro" id="IPR013762">
    <property type="entry name" value="Integrase-like_cat_sf"/>
</dbReference>
<dbReference type="RefSeq" id="WP_086320808.1">
    <property type="nucleotide sequence ID" value="NZ_NASK01000099.1"/>
</dbReference>
<dbReference type="PANTHER" id="PTHR30629">
    <property type="entry name" value="PROPHAGE INTEGRASE"/>
    <property type="match status" value="1"/>
</dbReference>
<evidence type="ECO:0000259" key="6">
    <source>
        <dbReference type="PROSITE" id="PS51898"/>
    </source>
</evidence>
<dbReference type="Pfam" id="PF00589">
    <property type="entry name" value="Phage_integrase"/>
    <property type="match status" value="1"/>
</dbReference>
<dbReference type="PROSITE" id="PS51900">
    <property type="entry name" value="CB"/>
    <property type="match status" value="1"/>
</dbReference>
<dbReference type="Pfam" id="PF13356">
    <property type="entry name" value="Arm-DNA-bind_3"/>
    <property type="match status" value="1"/>
</dbReference>
<keyword evidence="3 5" id="KW-0238">DNA-binding</keyword>
<comment type="similarity">
    <text evidence="1">Belongs to the 'phage' integrase family.</text>
</comment>
<protein>
    <submittedName>
        <fullName evidence="8">Integrase</fullName>
    </submittedName>
</protein>
<dbReference type="GO" id="GO:0006310">
    <property type="term" value="P:DNA recombination"/>
    <property type="evidence" value="ECO:0007669"/>
    <property type="project" value="UniProtKB-KW"/>
</dbReference>
<dbReference type="OrthoDB" id="9795573at2"/>
<dbReference type="GO" id="GO:0003677">
    <property type="term" value="F:DNA binding"/>
    <property type="evidence" value="ECO:0007669"/>
    <property type="project" value="UniProtKB-UniRule"/>
</dbReference>
<dbReference type="PROSITE" id="PS51898">
    <property type="entry name" value="TYR_RECOMBINASE"/>
    <property type="match status" value="1"/>
</dbReference>
<gene>
    <name evidence="8" type="ORF">B6D06_08325</name>
</gene>
<comment type="caution">
    <text evidence="8">The sequence shown here is derived from an EMBL/GenBank/DDBJ whole genome shotgun (WGS) entry which is preliminary data.</text>
</comment>
<accession>A0A242NUL5</accession>
<keyword evidence="2" id="KW-0229">DNA integration</keyword>
<feature type="domain" description="Tyr recombinase" evidence="6">
    <location>
        <begin position="210"/>
        <end position="388"/>
    </location>
</feature>
<proteinExistence type="inferred from homology"/>
<evidence type="ECO:0000313" key="8">
    <source>
        <dbReference type="EMBL" id="OTQ48918.1"/>
    </source>
</evidence>
<sequence>MARITTPLTDTKIRTAKPLEKDYTLSDGNGLYLLVKSIGTKIWRFNYYHPTSKVRTLVSFGSYPEISLADARLKRDEARQLLAKGIDPQQYKKDQLKLLRDEQNNTFEKVATDWFKLKSSSNLKADTLKDIWRSLELHVLPYIGSIAITEIKARDFINALEPIKQQGKLESIRRICQRINEVMYYAVNVGLIDANPASKITAAFANPVVKNMPALRPEQLPELLSALSTANIEKQTWCLLFWQLYTMTRPTEATGTKWCEIDLNNNCWIIPAERMKMGREHIIPLSSQAIDILQIMKPISGHREYVFPSMKSPHNKPMNSQTVNAVIKRIGFAGRLVAHGFRSIASTALNENGFPPDVIEAALAHVDKNEVRRAYNRAVYLEQRIEMMQWWGNFVEQSKSSYKPLSMVV</sequence>
<evidence type="ECO:0000256" key="2">
    <source>
        <dbReference type="ARBA" id="ARBA00022908"/>
    </source>
</evidence>
<dbReference type="Gene3D" id="3.30.160.390">
    <property type="entry name" value="Integrase, DNA-binding domain"/>
    <property type="match status" value="1"/>
</dbReference>
<dbReference type="InterPro" id="IPR044068">
    <property type="entry name" value="CB"/>
</dbReference>
<dbReference type="SUPFAM" id="SSF56349">
    <property type="entry name" value="DNA breaking-rejoining enzymes"/>
    <property type="match status" value="1"/>
</dbReference>
<dbReference type="InterPro" id="IPR010998">
    <property type="entry name" value="Integrase_recombinase_N"/>
</dbReference>
<dbReference type="InterPro" id="IPR002104">
    <property type="entry name" value="Integrase_catalytic"/>
</dbReference>
<dbReference type="NCBIfam" id="NF007246">
    <property type="entry name" value="PRK09692.1"/>
    <property type="match status" value="1"/>
</dbReference>
<dbReference type="Proteomes" id="UP000194968">
    <property type="component" value="Unassembled WGS sequence"/>
</dbReference>
<evidence type="ECO:0000256" key="5">
    <source>
        <dbReference type="PROSITE-ProRule" id="PRU01248"/>
    </source>
</evidence>
<dbReference type="InterPro" id="IPR050808">
    <property type="entry name" value="Phage_Integrase"/>
</dbReference>
<evidence type="ECO:0000256" key="1">
    <source>
        <dbReference type="ARBA" id="ARBA00008857"/>
    </source>
</evidence>
<dbReference type="InterPro" id="IPR011010">
    <property type="entry name" value="DNA_brk_join_enz"/>
</dbReference>
<dbReference type="Gene3D" id="1.10.443.10">
    <property type="entry name" value="Intergrase catalytic core"/>
    <property type="match status" value="1"/>
</dbReference>
<evidence type="ECO:0000259" key="7">
    <source>
        <dbReference type="PROSITE" id="PS51900"/>
    </source>
</evidence>
<dbReference type="InterPro" id="IPR025166">
    <property type="entry name" value="Integrase_DNA_bind_dom"/>
</dbReference>
<keyword evidence="4" id="KW-0233">DNA recombination</keyword>
<dbReference type="InterPro" id="IPR038488">
    <property type="entry name" value="Integrase_DNA-bd_sf"/>
</dbReference>
<dbReference type="Gene3D" id="1.10.150.130">
    <property type="match status" value="1"/>
</dbReference>
<dbReference type="PANTHER" id="PTHR30629:SF6">
    <property type="entry name" value="PROPHAGE INTEGRASE INTA-RELATED"/>
    <property type="match status" value="1"/>
</dbReference>
<dbReference type="AlphaFoldDB" id="A0A242NUL5"/>
<evidence type="ECO:0000313" key="9">
    <source>
        <dbReference type="Proteomes" id="UP000194968"/>
    </source>
</evidence>
<evidence type="ECO:0000256" key="4">
    <source>
        <dbReference type="ARBA" id="ARBA00023172"/>
    </source>
</evidence>
<dbReference type="Pfam" id="PF22022">
    <property type="entry name" value="Phage_int_M"/>
    <property type="match status" value="1"/>
</dbReference>
<dbReference type="EMBL" id="NASK01000099">
    <property type="protein sequence ID" value="OTQ48918.1"/>
    <property type="molecule type" value="Genomic_DNA"/>
</dbReference>
<organism evidence="8 9">
    <name type="scientific">Gilliamella apis</name>
    <dbReference type="NCBI Taxonomy" id="1970738"/>
    <lineage>
        <taxon>Bacteria</taxon>
        <taxon>Pseudomonadati</taxon>
        <taxon>Pseudomonadota</taxon>
        <taxon>Gammaproteobacteria</taxon>
        <taxon>Orbales</taxon>
        <taxon>Orbaceae</taxon>
        <taxon>Gilliamella</taxon>
    </lineage>
</organism>
<dbReference type="InterPro" id="IPR053876">
    <property type="entry name" value="Phage_int_M"/>
</dbReference>
<name>A0A242NUL5_9GAMM</name>
<evidence type="ECO:0000256" key="3">
    <source>
        <dbReference type="ARBA" id="ARBA00023125"/>
    </source>
</evidence>
<reference evidence="8 9" key="1">
    <citation type="submission" date="2017-03" db="EMBL/GenBank/DDBJ databases">
        <title>Comparative genomics of honeybee gut symbionts reveal geographically distinct and subgroup specific antibiotic resistance.</title>
        <authorList>
            <person name="Ludvigsen J."/>
            <person name="Porcellato D."/>
            <person name="Labee-Lund T.M."/>
            <person name="Amdam G.V."/>
            <person name="Rudi K."/>
        </authorList>
    </citation>
    <scope>NUCLEOTIDE SEQUENCE [LARGE SCALE GENOMIC DNA]</scope>
    <source>
        <strain evidence="8 9">A-4-12</strain>
    </source>
</reference>
<dbReference type="CDD" id="cd00801">
    <property type="entry name" value="INT_P4_C"/>
    <property type="match status" value="1"/>
</dbReference>
<dbReference type="GO" id="GO:0015074">
    <property type="term" value="P:DNA integration"/>
    <property type="evidence" value="ECO:0007669"/>
    <property type="project" value="UniProtKB-KW"/>
</dbReference>